<dbReference type="Gene3D" id="3.10.580.10">
    <property type="entry name" value="CBS-domain"/>
    <property type="match status" value="1"/>
</dbReference>
<dbReference type="AlphaFoldDB" id="A0A3B1C2F8"/>
<proteinExistence type="predicted"/>
<gene>
    <name evidence="3" type="ORF">MNBD_GAMMA24-1354</name>
</gene>
<keyword evidence="1" id="KW-0129">CBS domain</keyword>
<organism evidence="3">
    <name type="scientific">hydrothermal vent metagenome</name>
    <dbReference type="NCBI Taxonomy" id="652676"/>
    <lineage>
        <taxon>unclassified sequences</taxon>
        <taxon>metagenomes</taxon>
        <taxon>ecological metagenomes</taxon>
    </lineage>
</organism>
<reference evidence="3" key="1">
    <citation type="submission" date="2018-06" db="EMBL/GenBank/DDBJ databases">
        <authorList>
            <person name="Zhirakovskaya E."/>
        </authorList>
    </citation>
    <scope>NUCLEOTIDE SEQUENCE</scope>
</reference>
<dbReference type="InterPro" id="IPR051257">
    <property type="entry name" value="Diverse_CBS-Domain"/>
</dbReference>
<name>A0A3B1C2F8_9ZZZZ</name>
<dbReference type="CDD" id="cd04630">
    <property type="entry name" value="CBS_pair_bac"/>
    <property type="match status" value="1"/>
</dbReference>
<protein>
    <recommendedName>
        <fullName evidence="2">CBS domain-containing protein</fullName>
    </recommendedName>
</protein>
<dbReference type="Pfam" id="PF00571">
    <property type="entry name" value="CBS"/>
    <property type="match status" value="2"/>
</dbReference>
<dbReference type="EMBL" id="UOFZ01000067">
    <property type="protein sequence ID" value="VAX12865.1"/>
    <property type="molecule type" value="Genomic_DNA"/>
</dbReference>
<dbReference type="PANTHER" id="PTHR43080">
    <property type="entry name" value="CBS DOMAIN-CONTAINING PROTEIN CBSX3, MITOCHONDRIAL"/>
    <property type="match status" value="1"/>
</dbReference>
<feature type="domain" description="CBS" evidence="2">
    <location>
        <begin position="80"/>
        <end position="139"/>
    </location>
</feature>
<dbReference type="SMART" id="SM00116">
    <property type="entry name" value="CBS"/>
    <property type="match status" value="2"/>
</dbReference>
<dbReference type="InterPro" id="IPR000644">
    <property type="entry name" value="CBS_dom"/>
</dbReference>
<accession>A0A3B1C2F8</accession>
<dbReference type="InterPro" id="IPR046342">
    <property type="entry name" value="CBS_dom_sf"/>
</dbReference>
<evidence type="ECO:0000259" key="2">
    <source>
        <dbReference type="PROSITE" id="PS51371"/>
    </source>
</evidence>
<evidence type="ECO:0000313" key="3">
    <source>
        <dbReference type="EMBL" id="VAX12865.1"/>
    </source>
</evidence>
<evidence type="ECO:0000256" key="1">
    <source>
        <dbReference type="ARBA" id="ARBA00023122"/>
    </source>
</evidence>
<dbReference type="SUPFAM" id="SSF54631">
    <property type="entry name" value="CBS-domain pair"/>
    <property type="match status" value="1"/>
</dbReference>
<dbReference type="PROSITE" id="PS51371">
    <property type="entry name" value="CBS"/>
    <property type="match status" value="1"/>
</dbReference>
<sequence length="139" mass="16136">MNQRKIVQVRDVMKTRIDMVDGMTSVSEALKMMKHIETKTLIVDKRHENDEYGIVLISDIAKQVLARDRSPDRVNIYEVMAKPVICVDPEMDIRYCARMFDRFGLSRAPVIEHRKVVGIVSYTDMVLRGLVVNKDYHPE</sequence>
<dbReference type="PANTHER" id="PTHR43080:SF2">
    <property type="entry name" value="CBS DOMAIN-CONTAINING PROTEIN"/>
    <property type="match status" value="1"/>
</dbReference>